<proteinExistence type="predicted"/>
<name>A0A1T4QYF0_9FUSO</name>
<dbReference type="Proteomes" id="UP000191153">
    <property type="component" value="Unassembled WGS sequence"/>
</dbReference>
<protein>
    <submittedName>
        <fullName evidence="1">Uncharacterized protein</fullName>
    </submittedName>
</protein>
<evidence type="ECO:0000313" key="1">
    <source>
        <dbReference type="EMBL" id="SKA08764.1"/>
    </source>
</evidence>
<dbReference type="RefSeq" id="WP_268761762.1">
    <property type="nucleotide sequence ID" value="NZ_FUWX01000035.1"/>
</dbReference>
<organism evidence="1 2">
    <name type="scientific">Cetobacterium ceti</name>
    <dbReference type="NCBI Taxonomy" id="180163"/>
    <lineage>
        <taxon>Bacteria</taxon>
        <taxon>Fusobacteriati</taxon>
        <taxon>Fusobacteriota</taxon>
        <taxon>Fusobacteriia</taxon>
        <taxon>Fusobacteriales</taxon>
        <taxon>Fusobacteriaceae</taxon>
        <taxon>Cetobacterium</taxon>
    </lineage>
</organism>
<gene>
    <name evidence="1" type="ORF">SAMN02745174_02510</name>
</gene>
<keyword evidence="2" id="KW-1185">Reference proteome</keyword>
<dbReference type="EMBL" id="FUWX01000035">
    <property type="protein sequence ID" value="SKA08764.1"/>
    <property type="molecule type" value="Genomic_DNA"/>
</dbReference>
<dbReference type="AlphaFoldDB" id="A0A1T4QYF0"/>
<accession>A0A1T4QYF0</accession>
<dbReference type="STRING" id="180163.SAMN02745174_02510"/>
<reference evidence="1 2" key="1">
    <citation type="submission" date="2017-02" db="EMBL/GenBank/DDBJ databases">
        <authorList>
            <person name="Peterson S.W."/>
        </authorList>
    </citation>
    <scope>NUCLEOTIDE SEQUENCE [LARGE SCALE GENOMIC DNA]</scope>
    <source>
        <strain evidence="1 2">ATCC 700028</strain>
    </source>
</reference>
<sequence length="43" mass="4933">MKLTDFLFDLEKIKEKYGTLNITLAQINLVLQGGDLHDILKDN</sequence>
<evidence type="ECO:0000313" key="2">
    <source>
        <dbReference type="Proteomes" id="UP000191153"/>
    </source>
</evidence>